<dbReference type="InterPro" id="IPR032466">
    <property type="entry name" value="Metal_Hydrolase"/>
</dbReference>
<evidence type="ECO:0000313" key="4">
    <source>
        <dbReference type="Proteomes" id="UP001174839"/>
    </source>
</evidence>
<reference evidence="3" key="1">
    <citation type="submission" date="2023-06" db="EMBL/GenBank/DDBJ databases">
        <title>Robiginitalea aurantiacus sp. nov. and Algoriphagus sediminis sp. nov., isolated from coastal sediment.</title>
        <authorList>
            <person name="Zhou Z.Y."/>
            <person name="An J."/>
            <person name="Jia Y.W."/>
            <person name="Du Z.J."/>
        </authorList>
    </citation>
    <scope>NUCLEOTIDE SEQUENCE</scope>
    <source>
        <strain evidence="3">M39</strain>
    </source>
</reference>
<dbReference type="Gene3D" id="2.30.40.10">
    <property type="entry name" value="Urease, subunit C, domain 1"/>
    <property type="match status" value="1"/>
</dbReference>
<keyword evidence="1" id="KW-0732">Signal</keyword>
<proteinExistence type="predicted"/>
<dbReference type="InterPro" id="IPR033932">
    <property type="entry name" value="YtcJ-like"/>
</dbReference>
<dbReference type="RefSeq" id="WP_289725076.1">
    <property type="nucleotide sequence ID" value="NZ_JAUDUY010000004.1"/>
</dbReference>
<dbReference type="PANTHER" id="PTHR22642:SF2">
    <property type="entry name" value="PROTEIN LONG AFTER FAR-RED 3"/>
    <property type="match status" value="1"/>
</dbReference>
<gene>
    <name evidence="3" type="ORF">QU605_09530</name>
</gene>
<dbReference type="Gene3D" id="3.10.310.70">
    <property type="match status" value="1"/>
</dbReference>
<dbReference type="Proteomes" id="UP001174839">
    <property type="component" value="Unassembled WGS sequence"/>
</dbReference>
<dbReference type="Gene3D" id="3.20.20.140">
    <property type="entry name" value="Metal-dependent hydrolases"/>
    <property type="match status" value="1"/>
</dbReference>
<dbReference type="SUPFAM" id="SSF51338">
    <property type="entry name" value="Composite domain of metallo-dependent hydrolases"/>
    <property type="match status" value="1"/>
</dbReference>
<feature type="domain" description="Amidohydrolase 3" evidence="2">
    <location>
        <begin position="79"/>
        <end position="560"/>
    </location>
</feature>
<dbReference type="EMBL" id="JAUDUY010000004">
    <property type="protein sequence ID" value="MDM9631711.1"/>
    <property type="molecule type" value="Genomic_DNA"/>
</dbReference>
<dbReference type="InterPro" id="IPR013108">
    <property type="entry name" value="Amidohydro_3"/>
</dbReference>
<sequence length="567" mass="62668">MNKLYHVLTLAIAMVSLLACDDRSGENQKSQTQIFVGAEVLTMDSTFSEVEAFAIAENKIVAIGIQQEVETKFGGQATIVDLTGKTVMPAFIDPHVHTISAAQNDIFEDVGLTKFDSIEQALNHMIQIGEKAKKGDWLLFVNLDFGTQPSSYDKLTAEMLDQVSSELPVFVFHAGGHIASVNSKMIDLMKITKETPDPESGGKFGRKTDGQPDGVLYGFAVMSALEVLDPWNQFDLDQGIKKVSNHWLSTGIGTMGDAGIGNTGDFEEFEKLSNYAKTESLNVRIRGYLSSSYDNEWNRRGYRVNTGDEKVRIVGYKLSADGSNQARTGLQREPYMGTNDYGLAYMSEDALYEYILDKSNKGFQMAMHGNGDAAIDNILSALDRAQADGATLIRPRIEHCSFVQDDQFEKFKQLGVSGSFLIGHVRLWGTAYKNSVFGLEKAEKLDRTGSFERAGIPYSLHSDAAVTTFSPLEMVQIAVMRETYAEPGYVLAPQERASREMALRGITSTAAWQLMSEYEVGSLEVGKLADFVVLDANPMKVSSNQIDQIHVLETWVDGQLKYRKLTD</sequence>
<dbReference type="SUPFAM" id="SSF51556">
    <property type="entry name" value="Metallo-dependent hydrolases"/>
    <property type="match status" value="1"/>
</dbReference>
<comment type="caution">
    <text evidence="3">The sequence shown here is derived from an EMBL/GenBank/DDBJ whole genome shotgun (WGS) entry which is preliminary data.</text>
</comment>
<dbReference type="PANTHER" id="PTHR22642">
    <property type="entry name" value="IMIDAZOLONEPROPIONASE"/>
    <property type="match status" value="1"/>
</dbReference>
<name>A0ABT7WFL4_9FLAO</name>
<feature type="chain" id="PRO_5046744359" evidence="1">
    <location>
        <begin position="20"/>
        <end position="567"/>
    </location>
</feature>
<dbReference type="CDD" id="cd01300">
    <property type="entry name" value="YtcJ_like"/>
    <property type="match status" value="1"/>
</dbReference>
<evidence type="ECO:0000259" key="2">
    <source>
        <dbReference type="Pfam" id="PF07969"/>
    </source>
</evidence>
<organism evidence="3 4">
    <name type="scientific">Robiginitalea aurantiaca</name>
    <dbReference type="NCBI Taxonomy" id="3056915"/>
    <lineage>
        <taxon>Bacteria</taxon>
        <taxon>Pseudomonadati</taxon>
        <taxon>Bacteroidota</taxon>
        <taxon>Flavobacteriia</taxon>
        <taxon>Flavobacteriales</taxon>
        <taxon>Flavobacteriaceae</taxon>
        <taxon>Robiginitalea</taxon>
    </lineage>
</organism>
<dbReference type="Pfam" id="PF07969">
    <property type="entry name" value="Amidohydro_3"/>
    <property type="match status" value="1"/>
</dbReference>
<evidence type="ECO:0000256" key="1">
    <source>
        <dbReference type="SAM" id="SignalP"/>
    </source>
</evidence>
<dbReference type="PROSITE" id="PS51257">
    <property type="entry name" value="PROKAR_LIPOPROTEIN"/>
    <property type="match status" value="1"/>
</dbReference>
<feature type="signal peptide" evidence="1">
    <location>
        <begin position="1"/>
        <end position="19"/>
    </location>
</feature>
<dbReference type="InterPro" id="IPR011059">
    <property type="entry name" value="Metal-dep_hydrolase_composite"/>
</dbReference>
<protein>
    <submittedName>
        <fullName evidence="3">Amidohydrolase</fullName>
    </submittedName>
</protein>
<evidence type="ECO:0000313" key="3">
    <source>
        <dbReference type="EMBL" id="MDM9631711.1"/>
    </source>
</evidence>
<accession>A0ABT7WFL4</accession>
<keyword evidence="4" id="KW-1185">Reference proteome</keyword>